<dbReference type="EMBL" id="JAHUTJ010025341">
    <property type="protein sequence ID" value="MED6273929.1"/>
    <property type="molecule type" value="Genomic_DNA"/>
</dbReference>
<gene>
    <name evidence="2" type="ORF">CHARACLAT_011301</name>
</gene>
<reference evidence="2 3" key="1">
    <citation type="submission" date="2021-06" db="EMBL/GenBank/DDBJ databases">
        <authorList>
            <person name="Palmer J.M."/>
        </authorList>
    </citation>
    <scope>NUCLEOTIDE SEQUENCE [LARGE SCALE GENOMIC DNA]</scope>
    <source>
        <strain evidence="2 3">CL_MEX2019</strain>
        <tissue evidence="2">Muscle</tissue>
    </source>
</reference>
<proteinExistence type="predicted"/>
<protein>
    <submittedName>
        <fullName evidence="2">Uncharacterized protein</fullName>
    </submittedName>
</protein>
<feature type="region of interest" description="Disordered" evidence="1">
    <location>
        <begin position="16"/>
        <end position="51"/>
    </location>
</feature>
<sequence>MGLLSGYFLDISIGTSAPHAGSGPEGPGDQPGVLAESPLPPALRPELRTPGLSWTKKTTRIDGTRISRRRLKKASIEKMEKQNISLPISFF</sequence>
<keyword evidence="3" id="KW-1185">Reference proteome</keyword>
<name>A0ABU7DI43_9TELE</name>
<dbReference type="Proteomes" id="UP001352852">
    <property type="component" value="Unassembled WGS sequence"/>
</dbReference>
<evidence type="ECO:0000313" key="2">
    <source>
        <dbReference type="EMBL" id="MED6273929.1"/>
    </source>
</evidence>
<evidence type="ECO:0000256" key="1">
    <source>
        <dbReference type="SAM" id="MobiDB-lite"/>
    </source>
</evidence>
<accession>A0ABU7DI43</accession>
<comment type="caution">
    <text evidence="2">The sequence shown here is derived from an EMBL/GenBank/DDBJ whole genome shotgun (WGS) entry which is preliminary data.</text>
</comment>
<organism evidence="2 3">
    <name type="scientific">Characodon lateralis</name>
    <dbReference type="NCBI Taxonomy" id="208331"/>
    <lineage>
        <taxon>Eukaryota</taxon>
        <taxon>Metazoa</taxon>
        <taxon>Chordata</taxon>
        <taxon>Craniata</taxon>
        <taxon>Vertebrata</taxon>
        <taxon>Euteleostomi</taxon>
        <taxon>Actinopterygii</taxon>
        <taxon>Neopterygii</taxon>
        <taxon>Teleostei</taxon>
        <taxon>Neoteleostei</taxon>
        <taxon>Acanthomorphata</taxon>
        <taxon>Ovalentaria</taxon>
        <taxon>Atherinomorphae</taxon>
        <taxon>Cyprinodontiformes</taxon>
        <taxon>Goodeidae</taxon>
        <taxon>Characodon</taxon>
    </lineage>
</organism>
<evidence type="ECO:0000313" key="3">
    <source>
        <dbReference type="Proteomes" id="UP001352852"/>
    </source>
</evidence>